<comment type="caution">
    <text evidence="4">The sequence shown here is derived from an EMBL/GenBank/DDBJ whole genome shotgun (WGS) entry which is preliminary data.</text>
</comment>
<sequence length="188" mass="20400">MKFFAISLLAGLASSSVISVRDENPLCNTPVTRGDTSRPENGGPSPFATIPGKGRLAECRALCYSSQYAQCRSFAVREHATAGGCSLYDTDITSKIIPKTTTNVVYAPLPAGIVGWVPENAAKHYYANTDKKHGNYVDCRKLCLDDPVCKGFGYKEKGNCQLYDVSLVGKVKADATSPYVQWQMDCRA</sequence>
<keyword evidence="5" id="KW-1185">Reference proteome</keyword>
<evidence type="ECO:0000313" key="5">
    <source>
        <dbReference type="Proteomes" id="UP001595075"/>
    </source>
</evidence>
<dbReference type="InterPro" id="IPR003609">
    <property type="entry name" value="Pan_app"/>
</dbReference>
<feature type="signal peptide" evidence="2">
    <location>
        <begin position="1"/>
        <end position="15"/>
    </location>
</feature>
<accession>A0ABR4C9I4</accession>
<feature type="chain" id="PRO_5046894675" description="Apple domain-containing protein" evidence="2">
    <location>
        <begin position="16"/>
        <end position="188"/>
    </location>
</feature>
<gene>
    <name evidence="4" type="ORF">VTL71DRAFT_2646</name>
</gene>
<feature type="region of interest" description="Disordered" evidence="1">
    <location>
        <begin position="28"/>
        <end position="47"/>
    </location>
</feature>
<protein>
    <recommendedName>
        <fullName evidence="3">Apple domain-containing protein</fullName>
    </recommendedName>
</protein>
<dbReference type="EMBL" id="JAZHXI010000011">
    <property type="protein sequence ID" value="KAL2066575.1"/>
    <property type="molecule type" value="Genomic_DNA"/>
</dbReference>
<evidence type="ECO:0000259" key="3">
    <source>
        <dbReference type="PROSITE" id="PS50948"/>
    </source>
</evidence>
<dbReference type="Proteomes" id="UP001595075">
    <property type="component" value="Unassembled WGS sequence"/>
</dbReference>
<feature type="domain" description="Apple" evidence="3">
    <location>
        <begin position="27"/>
        <end position="111"/>
    </location>
</feature>
<evidence type="ECO:0000313" key="4">
    <source>
        <dbReference type="EMBL" id="KAL2066575.1"/>
    </source>
</evidence>
<proteinExistence type="predicted"/>
<name>A0ABR4C9I4_9HELO</name>
<evidence type="ECO:0000256" key="2">
    <source>
        <dbReference type="SAM" id="SignalP"/>
    </source>
</evidence>
<keyword evidence="2" id="KW-0732">Signal</keyword>
<organism evidence="4 5">
    <name type="scientific">Oculimacula yallundae</name>
    <dbReference type="NCBI Taxonomy" id="86028"/>
    <lineage>
        <taxon>Eukaryota</taxon>
        <taxon>Fungi</taxon>
        <taxon>Dikarya</taxon>
        <taxon>Ascomycota</taxon>
        <taxon>Pezizomycotina</taxon>
        <taxon>Leotiomycetes</taxon>
        <taxon>Helotiales</taxon>
        <taxon>Ploettnerulaceae</taxon>
        <taxon>Oculimacula</taxon>
    </lineage>
</organism>
<dbReference type="PROSITE" id="PS50948">
    <property type="entry name" value="PAN"/>
    <property type="match status" value="1"/>
</dbReference>
<reference evidence="4 5" key="1">
    <citation type="journal article" date="2024" name="Commun. Biol.">
        <title>Comparative genomic analysis of thermophilic fungi reveals convergent evolutionary adaptations and gene losses.</title>
        <authorList>
            <person name="Steindorff A.S."/>
            <person name="Aguilar-Pontes M.V."/>
            <person name="Robinson A.J."/>
            <person name="Andreopoulos B."/>
            <person name="LaButti K."/>
            <person name="Kuo A."/>
            <person name="Mondo S."/>
            <person name="Riley R."/>
            <person name="Otillar R."/>
            <person name="Haridas S."/>
            <person name="Lipzen A."/>
            <person name="Grimwood J."/>
            <person name="Schmutz J."/>
            <person name="Clum A."/>
            <person name="Reid I.D."/>
            <person name="Moisan M.C."/>
            <person name="Butler G."/>
            <person name="Nguyen T.T.M."/>
            <person name="Dewar K."/>
            <person name="Conant G."/>
            <person name="Drula E."/>
            <person name="Henrissat B."/>
            <person name="Hansel C."/>
            <person name="Singer S."/>
            <person name="Hutchinson M.I."/>
            <person name="de Vries R.P."/>
            <person name="Natvig D.O."/>
            <person name="Powell A.J."/>
            <person name="Tsang A."/>
            <person name="Grigoriev I.V."/>
        </authorList>
    </citation>
    <scope>NUCLEOTIDE SEQUENCE [LARGE SCALE GENOMIC DNA]</scope>
    <source>
        <strain evidence="4 5">CBS 494.80</strain>
    </source>
</reference>
<evidence type="ECO:0000256" key="1">
    <source>
        <dbReference type="SAM" id="MobiDB-lite"/>
    </source>
</evidence>